<sequence>MNALRKVAKREGVAPTVMTIHSELIDVDHNELDEEMILDEGLDLRIIGSDSLASPAEELEASSVNPLEPTQELKVEEKLEGKMKNELKRFLRENIDIFAWKHSDMVGIDPSVACHALKVDPKMRPKIQKRRHLSTERYGTLKEEVDKMLANGFIREAVYPQ</sequence>
<evidence type="ECO:0000313" key="1">
    <source>
        <dbReference type="EMBL" id="KAL2479823.1"/>
    </source>
</evidence>
<dbReference type="Gene3D" id="3.10.10.10">
    <property type="entry name" value="HIV Type 1 Reverse Transcriptase, subunit A, domain 1"/>
    <property type="match status" value="1"/>
</dbReference>
<organism evidence="1 2">
    <name type="scientific">Abeliophyllum distichum</name>
    <dbReference type="NCBI Taxonomy" id="126358"/>
    <lineage>
        <taxon>Eukaryota</taxon>
        <taxon>Viridiplantae</taxon>
        <taxon>Streptophyta</taxon>
        <taxon>Embryophyta</taxon>
        <taxon>Tracheophyta</taxon>
        <taxon>Spermatophyta</taxon>
        <taxon>Magnoliopsida</taxon>
        <taxon>eudicotyledons</taxon>
        <taxon>Gunneridae</taxon>
        <taxon>Pentapetalae</taxon>
        <taxon>asterids</taxon>
        <taxon>lamiids</taxon>
        <taxon>Lamiales</taxon>
        <taxon>Oleaceae</taxon>
        <taxon>Forsythieae</taxon>
        <taxon>Abeliophyllum</taxon>
    </lineage>
</organism>
<dbReference type="Proteomes" id="UP001604336">
    <property type="component" value="Unassembled WGS sequence"/>
</dbReference>
<accession>A0ABD1QUD9</accession>
<protein>
    <submittedName>
        <fullName evidence="1">Uncharacterized protein</fullName>
    </submittedName>
</protein>
<gene>
    <name evidence="1" type="ORF">Adt_32789</name>
</gene>
<name>A0ABD1QUD9_9LAMI</name>
<proteinExistence type="predicted"/>
<dbReference type="SUPFAM" id="SSF56672">
    <property type="entry name" value="DNA/RNA polymerases"/>
    <property type="match status" value="1"/>
</dbReference>
<keyword evidence="2" id="KW-1185">Reference proteome</keyword>
<reference evidence="2" key="1">
    <citation type="submission" date="2024-07" db="EMBL/GenBank/DDBJ databases">
        <title>Two chromosome-level genome assemblies of Korean endemic species Abeliophyllum distichum and Forsythia ovata (Oleaceae).</title>
        <authorList>
            <person name="Jang H."/>
        </authorList>
    </citation>
    <scope>NUCLEOTIDE SEQUENCE [LARGE SCALE GENOMIC DNA]</scope>
</reference>
<dbReference type="EMBL" id="JBFOLK010000010">
    <property type="protein sequence ID" value="KAL2479823.1"/>
    <property type="molecule type" value="Genomic_DNA"/>
</dbReference>
<comment type="caution">
    <text evidence="1">The sequence shown here is derived from an EMBL/GenBank/DDBJ whole genome shotgun (WGS) entry which is preliminary data.</text>
</comment>
<dbReference type="InterPro" id="IPR043502">
    <property type="entry name" value="DNA/RNA_pol_sf"/>
</dbReference>
<dbReference type="AlphaFoldDB" id="A0ABD1QUD9"/>
<evidence type="ECO:0000313" key="2">
    <source>
        <dbReference type="Proteomes" id="UP001604336"/>
    </source>
</evidence>